<dbReference type="EMBL" id="CP061800">
    <property type="protein sequence ID" value="QTA88098.1"/>
    <property type="molecule type" value="Genomic_DNA"/>
</dbReference>
<accession>A0A975BMV7</accession>
<sequence length="38" mass="4572">MFSLSCLTRFSDDLTTNLYYIYIIFYQPDIKKNRETGT</sequence>
<name>A0A975BMV7_9BACT</name>
<keyword evidence="2" id="KW-1185">Reference proteome</keyword>
<reference evidence="1" key="1">
    <citation type="journal article" date="2021" name="Microb. Physiol.">
        <title>Proteogenomic Insights into the Physiology of Marine, Sulfate-Reducing, Filamentous Desulfonema limicola and Desulfonema magnum.</title>
        <authorList>
            <person name="Schnaars V."/>
            <person name="Wohlbrand L."/>
            <person name="Scheve S."/>
            <person name="Hinrichs C."/>
            <person name="Reinhardt R."/>
            <person name="Rabus R."/>
        </authorList>
    </citation>
    <scope>NUCLEOTIDE SEQUENCE</scope>
    <source>
        <strain evidence="1">4be13</strain>
    </source>
</reference>
<dbReference type="AlphaFoldDB" id="A0A975BMV7"/>
<protein>
    <submittedName>
        <fullName evidence="1">Uncharacterized protein</fullName>
    </submittedName>
</protein>
<dbReference type="Proteomes" id="UP000663722">
    <property type="component" value="Chromosome"/>
</dbReference>
<proteinExistence type="predicted"/>
<organism evidence="1 2">
    <name type="scientific">Desulfonema magnum</name>
    <dbReference type="NCBI Taxonomy" id="45655"/>
    <lineage>
        <taxon>Bacteria</taxon>
        <taxon>Pseudomonadati</taxon>
        <taxon>Thermodesulfobacteriota</taxon>
        <taxon>Desulfobacteria</taxon>
        <taxon>Desulfobacterales</taxon>
        <taxon>Desulfococcaceae</taxon>
        <taxon>Desulfonema</taxon>
    </lineage>
</organism>
<evidence type="ECO:0000313" key="1">
    <source>
        <dbReference type="EMBL" id="QTA88098.1"/>
    </source>
</evidence>
<evidence type="ECO:0000313" key="2">
    <source>
        <dbReference type="Proteomes" id="UP000663722"/>
    </source>
</evidence>
<gene>
    <name evidence="1" type="ORF">dnm_041390</name>
</gene>
<dbReference type="KEGG" id="dmm:dnm_041390"/>